<dbReference type="CDD" id="cd05476">
    <property type="entry name" value="pepsin_A_like_plant"/>
    <property type="match status" value="1"/>
</dbReference>
<dbReference type="Pfam" id="PF14541">
    <property type="entry name" value="TAXi_C"/>
    <property type="match status" value="1"/>
</dbReference>
<reference evidence="10 11" key="1">
    <citation type="submission" date="2024-04" db="EMBL/GenBank/DDBJ databases">
        <title>Genome assembly C_amara_ONT_v2.</title>
        <authorList>
            <person name="Yant L."/>
            <person name="Moore C."/>
            <person name="Slenker M."/>
        </authorList>
    </citation>
    <scope>NUCLEOTIDE SEQUENCE [LARGE SCALE GENOMIC DNA]</scope>
    <source>
        <tissue evidence="10">Leaf</tissue>
    </source>
</reference>
<feature type="domain" description="Peptidase A1" evidence="9">
    <location>
        <begin position="72"/>
        <end position="395"/>
    </location>
</feature>
<feature type="signal peptide" evidence="8">
    <location>
        <begin position="1"/>
        <end position="27"/>
    </location>
</feature>
<accession>A0ABD1B5M1</accession>
<dbReference type="SUPFAM" id="SSF50630">
    <property type="entry name" value="Acid proteases"/>
    <property type="match status" value="1"/>
</dbReference>
<dbReference type="Gene3D" id="2.40.70.10">
    <property type="entry name" value="Acid Proteases"/>
    <property type="match status" value="2"/>
</dbReference>
<dbReference type="FunFam" id="2.40.70.10:FF:000050">
    <property type="entry name" value="Aspartic proteinase CDR1"/>
    <property type="match status" value="1"/>
</dbReference>
<evidence type="ECO:0000256" key="7">
    <source>
        <dbReference type="ARBA" id="ARBA00023180"/>
    </source>
</evidence>
<evidence type="ECO:0000256" key="2">
    <source>
        <dbReference type="ARBA" id="ARBA00007447"/>
    </source>
</evidence>
<proteinExistence type="inferred from homology"/>
<dbReference type="PANTHER" id="PTHR47967">
    <property type="entry name" value="OS07G0603500 PROTEIN-RELATED"/>
    <property type="match status" value="1"/>
</dbReference>
<comment type="similarity">
    <text evidence="2">Belongs to the peptidase A1 family.</text>
</comment>
<evidence type="ECO:0000256" key="8">
    <source>
        <dbReference type="SAM" id="SignalP"/>
    </source>
</evidence>
<protein>
    <submittedName>
        <fullName evidence="10">Aspartic proteinase CDR1</fullName>
    </submittedName>
</protein>
<gene>
    <name evidence="10" type="ORF">V5N11_008784</name>
</gene>
<dbReference type="InterPro" id="IPR001969">
    <property type="entry name" value="Aspartic_peptidase_AS"/>
</dbReference>
<keyword evidence="11" id="KW-1185">Reference proteome</keyword>
<evidence type="ECO:0000256" key="1">
    <source>
        <dbReference type="ARBA" id="ARBA00004613"/>
    </source>
</evidence>
<comment type="caution">
    <text evidence="10">The sequence shown here is derived from an EMBL/GenBank/DDBJ whole genome shotgun (WGS) entry which is preliminary data.</text>
</comment>
<dbReference type="Pfam" id="PF14543">
    <property type="entry name" value="TAXi_N"/>
    <property type="match status" value="1"/>
</dbReference>
<dbReference type="InterPro" id="IPR032861">
    <property type="entry name" value="TAXi_N"/>
</dbReference>
<dbReference type="PANTHER" id="PTHR47967:SF58">
    <property type="entry name" value="ASPARTIC PROTEINASE CDR1-LIKE PROTEIN-RELATED"/>
    <property type="match status" value="1"/>
</dbReference>
<dbReference type="InterPro" id="IPR051708">
    <property type="entry name" value="Plant_Aspart_Prot_A1"/>
</dbReference>
<keyword evidence="3" id="KW-0964">Secreted</keyword>
<comment type="subcellular location">
    <subcellularLocation>
        <location evidence="1">Secreted</location>
    </subcellularLocation>
</comment>
<sequence>MPLATTTMIALSLQIINCFLFTATTLASSPPHGFTVDLIHRHSNSSPSRLSNTHLGSSPYADTSLDTLSSEYLMKLQIGTPPFEIEAILDTGSDLLWTQCLPCLNCYNQYAPMFDPSKSSTFKYKTCDTPDHSCPYKIDYVDKTYSKGTYATETVTIHSSSGQPFMMAETIIGCGHNNSGLTSSASGIVGLNWDSLSLISQMGEKFLGIFSYCLASKGTSKIKFGSNAMVAGDETVSTTMFMKSEKPGYYYLNLDAVSVGDTRVETFGTSFHALEGNIVIDSGTTYTYFPGRFCNQVHKAVENVVTADRVVDPSNSNRLCYHSGTIETFPVITMHFYGGADLVLDKYNMYVNRGRVFCVAIMCFADETKEAVFGNRAQNNVLVGYDTSSLLVSFKPNDCGVEETNQESLFSMFL</sequence>
<evidence type="ECO:0000256" key="4">
    <source>
        <dbReference type="ARBA" id="ARBA00022670"/>
    </source>
</evidence>
<keyword evidence="5" id="KW-0064">Aspartyl protease</keyword>
<dbReference type="InterPro" id="IPR033121">
    <property type="entry name" value="PEPTIDASE_A1"/>
</dbReference>
<dbReference type="GO" id="GO:0004190">
    <property type="term" value="F:aspartic-type endopeptidase activity"/>
    <property type="evidence" value="ECO:0007669"/>
    <property type="project" value="UniProtKB-KW"/>
</dbReference>
<dbReference type="GO" id="GO:0005576">
    <property type="term" value="C:extracellular region"/>
    <property type="evidence" value="ECO:0007669"/>
    <property type="project" value="UniProtKB-SubCell"/>
</dbReference>
<evidence type="ECO:0000313" key="11">
    <source>
        <dbReference type="Proteomes" id="UP001558713"/>
    </source>
</evidence>
<keyword evidence="6" id="KW-0378">Hydrolase</keyword>
<feature type="chain" id="PRO_5044859178" evidence="8">
    <location>
        <begin position="28"/>
        <end position="414"/>
    </location>
</feature>
<evidence type="ECO:0000259" key="9">
    <source>
        <dbReference type="PROSITE" id="PS51767"/>
    </source>
</evidence>
<dbReference type="InterPro" id="IPR034161">
    <property type="entry name" value="Pepsin-like_plant"/>
</dbReference>
<dbReference type="AlphaFoldDB" id="A0ABD1B5M1"/>
<evidence type="ECO:0000256" key="5">
    <source>
        <dbReference type="ARBA" id="ARBA00022750"/>
    </source>
</evidence>
<keyword evidence="7" id="KW-0325">Glycoprotein</keyword>
<keyword evidence="4" id="KW-0645">Protease</keyword>
<dbReference type="InterPro" id="IPR021109">
    <property type="entry name" value="Peptidase_aspartic_dom_sf"/>
</dbReference>
<dbReference type="GO" id="GO:0006508">
    <property type="term" value="P:proteolysis"/>
    <property type="evidence" value="ECO:0007669"/>
    <property type="project" value="UniProtKB-KW"/>
</dbReference>
<name>A0ABD1B5M1_CARAN</name>
<evidence type="ECO:0000256" key="3">
    <source>
        <dbReference type="ARBA" id="ARBA00022525"/>
    </source>
</evidence>
<dbReference type="EMBL" id="JBANAX010000320">
    <property type="protein sequence ID" value="KAL1214265.1"/>
    <property type="molecule type" value="Genomic_DNA"/>
</dbReference>
<organism evidence="10 11">
    <name type="scientific">Cardamine amara subsp. amara</name>
    <dbReference type="NCBI Taxonomy" id="228776"/>
    <lineage>
        <taxon>Eukaryota</taxon>
        <taxon>Viridiplantae</taxon>
        <taxon>Streptophyta</taxon>
        <taxon>Embryophyta</taxon>
        <taxon>Tracheophyta</taxon>
        <taxon>Spermatophyta</taxon>
        <taxon>Magnoliopsida</taxon>
        <taxon>eudicotyledons</taxon>
        <taxon>Gunneridae</taxon>
        <taxon>Pentapetalae</taxon>
        <taxon>rosids</taxon>
        <taxon>malvids</taxon>
        <taxon>Brassicales</taxon>
        <taxon>Brassicaceae</taxon>
        <taxon>Cardamineae</taxon>
        <taxon>Cardamine</taxon>
    </lineage>
</organism>
<dbReference type="Proteomes" id="UP001558713">
    <property type="component" value="Unassembled WGS sequence"/>
</dbReference>
<dbReference type="PROSITE" id="PS51767">
    <property type="entry name" value="PEPTIDASE_A1"/>
    <property type="match status" value="1"/>
</dbReference>
<evidence type="ECO:0000313" key="10">
    <source>
        <dbReference type="EMBL" id="KAL1214265.1"/>
    </source>
</evidence>
<keyword evidence="8" id="KW-0732">Signal</keyword>
<dbReference type="FunFam" id="2.40.70.10:FF:000031">
    <property type="entry name" value="Aspartyl protease AED1"/>
    <property type="match status" value="1"/>
</dbReference>
<dbReference type="InterPro" id="IPR032799">
    <property type="entry name" value="TAXi_C"/>
</dbReference>
<evidence type="ECO:0000256" key="6">
    <source>
        <dbReference type="ARBA" id="ARBA00022801"/>
    </source>
</evidence>
<dbReference type="PROSITE" id="PS00141">
    <property type="entry name" value="ASP_PROTEASE"/>
    <property type="match status" value="1"/>
</dbReference>